<evidence type="ECO:0000256" key="1">
    <source>
        <dbReference type="ARBA" id="ARBA00005564"/>
    </source>
</evidence>
<evidence type="ECO:0000313" key="3">
    <source>
        <dbReference type="Proteomes" id="UP000663833"/>
    </source>
</evidence>
<dbReference type="GO" id="GO:0017057">
    <property type="term" value="F:6-phosphogluconolactonase activity"/>
    <property type="evidence" value="ECO:0007669"/>
    <property type="project" value="TreeGrafter"/>
</dbReference>
<comment type="caution">
    <text evidence="2">The sequence shown here is derived from an EMBL/GenBank/DDBJ whole genome shotgun (WGS) entry which is preliminary data.</text>
</comment>
<dbReference type="EMBL" id="CAJNYD010002642">
    <property type="protein sequence ID" value="CAF3436451.1"/>
    <property type="molecule type" value="Genomic_DNA"/>
</dbReference>
<dbReference type="AlphaFoldDB" id="A0A818CRU5"/>
<dbReference type="PANTHER" id="PTHR30344">
    <property type="entry name" value="6-PHOSPHOGLUCONOLACTONASE-RELATED"/>
    <property type="match status" value="1"/>
</dbReference>
<comment type="similarity">
    <text evidence="1">Belongs to the cycloisomerase 2 family.</text>
</comment>
<dbReference type="InterPro" id="IPR019405">
    <property type="entry name" value="Lactonase_7-beta_prop"/>
</dbReference>
<dbReference type="InterPro" id="IPR015943">
    <property type="entry name" value="WD40/YVTN_repeat-like_dom_sf"/>
</dbReference>
<dbReference type="InterPro" id="IPR050282">
    <property type="entry name" value="Cycloisomerase_2"/>
</dbReference>
<feature type="non-terminal residue" evidence="2">
    <location>
        <position position="1"/>
    </location>
</feature>
<dbReference type="Gene3D" id="2.130.10.10">
    <property type="entry name" value="YVTN repeat-like/Quinoprotein amine dehydrogenase"/>
    <property type="match status" value="1"/>
</dbReference>
<proteinExistence type="inferred from homology"/>
<evidence type="ECO:0000313" key="2">
    <source>
        <dbReference type="EMBL" id="CAF3436451.1"/>
    </source>
</evidence>
<dbReference type="SUPFAM" id="SSF51004">
    <property type="entry name" value="C-terminal (heme d1) domain of cytochrome cd1-nitrite reductase"/>
    <property type="match status" value="1"/>
</dbReference>
<dbReference type="Proteomes" id="UP000663833">
    <property type="component" value="Unassembled WGS sequence"/>
</dbReference>
<sequence length="351" mass="39407">TPMSNQTFLVGTGVESIYACNLTSSGELKLINETKCGKGSTWLLSCNDLLYVVNEHTDKIQTFTIDDRIQGNLTLKNTISAMGSTPCSLDIDPTGKWLAVANYGYEGTSNFVLFPFNDSKLPEEKDAQINAIDGNGPNVDRQEHSHCHQVLFHQGYLYIVDLGTDTLSMYRFNDTNGETSLVGDRIKIEAGAGPRHLLFHPNKSLVFVCNELNSTTSVYRKNNSSDQFECIQTIKTRRPADENDATKENYPAEIQFTPDGKCLLVSNRGDENLVIFNINEDNEQILSIKEHIDCHGSFTRFFTFDPTGKFLLIANQKSNSLTCFSYDSENITYKFVSQLENIQSPQHMIFL</sequence>
<dbReference type="InterPro" id="IPR011048">
    <property type="entry name" value="Haem_d1_sf"/>
</dbReference>
<evidence type="ECO:0008006" key="4">
    <source>
        <dbReference type="Google" id="ProtNLM"/>
    </source>
</evidence>
<reference evidence="2" key="1">
    <citation type="submission" date="2021-02" db="EMBL/GenBank/DDBJ databases">
        <authorList>
            <person name="Nowell W R."/>
        </authorList>
    </citation>
    <scope>NUCLEOTIDE SEQUENCE</scope>
</reference>
<accession>A0A818CRU5</accession>
<protein>
    <recommendedName>
        <fullName evidence="4">6-phosphogluconolactonase</fullName>
    </recommendedName>
</protein>
<organism evidence="2 3">
    <name type="scientific">Rotaria socialis</name>
    <dbReference type="NCBI Taxonomy" id="392032"/>
    <lineage>
        <taxon>Eukaryota</taxon>
        <taxon>Metazoa</taxon>
        <taxon>Spiralia</taxon>
        <taxon>Gnathifera</taxon>
        <taxon>Rotifera</taxon>
        <taxon>Eurotatoria</taxon>
        <taxon>Bdelloidea</taxon>
        <taxon>Philodinida</taxon>
        <taxon>Philodinidae</taxon>
        <taxon>Rotaria</taxon>
    </lineage>
</organism>
<gene>
    <name evidence="2" type="ORF">LUA448_LOCUS20795</name>
</gene>
<dbReference type="Pfam" id="PF10282">
    <property type="entry name" value="Lactonase"/>
    <property type="match status" value="1"/>
</dbReference>
<name>A0A818CRU5_9BILA</name>
<dbReference type="PANTHER" id="PTHR30344:SF1">
    <property type="entry name" value="6-PHOSPHOGLUCONOLACTONASE"/>
    <property type="match status" value="1"/>
</dbReference>